<dbReference type="SUPFAM" id="SSF54060">
    <property type="entry name" value="His-Me finger endonucleases"/>
    <property type="match status" value="1"/>
</dbReference>
<dbReference type="GO" id="GO:0004519">
    <property type="term" value="F:endonuclease activity"/>
    <property type="evidence" value="ECO:0007669"/>
    <property type="project" value="UniProtKB-KW"/>
</dbReference>
<dbReference type="EMBL" id="KY953156">
    <property type="protein sequence ID" value="ARW59013.1"/>
    <property type="molecule type" value="Genomic_DNA"/>
</dbReference>
<dbReference type="SUPFAM" id="SSF54171">
    <property type="entry name" value="DNA-binding domain"/>
    <property type="match status" value="1"/>
</dbReference>
<evidence type="ECO:0000313" key="2">
    <source>
        <dbReference type="EMBL" id="ARW59013.1"/>
    </source>
</evidence>
<dbReference type="Gene3D" id="3.90.75.20">
    <property type="match status" value="1"/>
</dbReference>
<sequence length="150" mass="16664">MTLQETLLLSSSSPSHIVWATGSRAGLPALATKDAAGYLVGKVFGKTLKAHRVVFFLTHGYWPDQVDHINGVRDDNTPDNLRDVSRVENRHNRVHKGYHWSAKWGKYVAYISSGGVRHHLGGFDTPEGARAAYLLAKRQLHTTAPGRCYE</sequence>
<gene>
    <name evidence="2" type="ORF">CB5_41</name>
</gene>
<evidence type="ECO:0000259" key="1">
    <source>
        <dbReference type="Pfam" id="PF13392"/>
    </source>
</evidence>
<proteinExistence type="predicted"/>
<accession>A0A2U7N2L3</accession>
<keyword evidence="2" id="KW-0378">Hydrolase</keyword>
<reference evidence="3" key="1">
    <citation type="submission" date="2017-04" db="EMBL/GenBank/DDBJ databases">
        <authorList>
            <person name="Buttimer C.T.H."/>
            <person name="Lucid A."/>
            <person name="Coffey A."/>
        </authorList>
    </citation>
    <scope>NUCLEOTIDE SEQUENCE [LARGE SCALE GENOMIC DNA]</scope>
</reference>
<organism evidence="2 3">
    <name type="scientific">Pectobacterium phage vB_PatP_CB5</name>
    <dbReference type="NCBI Taxonomy" id="1983582"/>
    <lineage>
        <taxon>Viruses</taxon>
        <taxon>Duplodnaviria</taxon>
        <taxon>Heunggongvirae</taxon>
        <taxon>Uroviricota</taxon>
        <taxon>Caudoviricetes</taxon>
        <taxon>Autographivirales</taxon>
        <taxon>Autoscriptoviridae</taxon>
        <taxon>Corkvirinae</taxon>
        <taxon>Phimunavirus</taxon>
        <taxon>Phimunavirus CB5</taxon>
    </lineage>
</organism>
<dbReference type="Proteomes" id="UP000246264">
    <property type="component" value="Segment"/>
</dbReference>
<dbReference type="InterPro" id="IPR016177">
    <property type="entry name" value="DNA-bd_dom_sf"/>
</dbReference>
<evidence type="ECO:0000313" key="3">
    <source>
        <dbReference type="Proteomes" id="UP000246264"/>
    </source>
</evidence>
<name>A0A2U7N2L3_9CAUD</name>
<dbReference type="Pfam" id="PF13392">
    <property type="entry name" value="HNH_3"/>
    <property type="match status" value="1"/>
</dbReference>
<keyword evidence="2" id="KW-0540">Nuclease</keyword>
<feature type="domain" description="HNH nuclease" evidence="1">
    <location>
        <begin position="49"/>
        <end position="90"/>
    </location>
</feature>
<dbReference type="InterPro" id="IPR044925">
    <property type="entry name" value="His-Me_finger_sf"/>
</dbReference>
<dbReference type="GO" id="GO:0003677">
    <property type="term" value="F:DNA binding"/>
    <property type="evidence" value="ECO:0007669"/>
    <property type="project" value="InterPro"/>
</dbReference>
<protein>
    <submittedName>
        <fullName evidence="2">HNH endonuclease</fullName>
    </submittedName>
</protein>
<keyword evidence="3" id="KW-1185">Reference proteome</keyword>
<dbReference type="InterPro" id="IPR003615">
    <property type="entry name" value="HNH_nuc"/>
</dbReference>
<keyword evidence="2" id="KW-0255">Endonuclease</keyword>